<sequence>MLCPTSLSLDTSSTEAKDTKAIVGQKGNERGSTWRVIVTSLLFFMRIVADKKLMGRQLMCCYLQSLAIRESSKIVYSFNSGIHNWFLIFKTTINRARMNLLLLILLFAITLIASAEEATPVVSMFQSVEATKADTQDPSFELQPGKGQENITEVDSPISAAAEEISRDETNILVPELTIPDTEWAIPDSESLLLAEEVSPEPETATSVSEDARASAESAMELMSLHYVDDEEATSPAAEPIDLYEKETKHSTGEPIHTPEQPNYPIMQPTSLDEGTTLLTAQTTAMATEKITAAAETGIPITESTTPAANTIIATVETTAQAERTITPVETTNEAAEMVIPVRETTSQIEVMTFAELATLKTERIPAVETATVEPTNPVTQETKIVEPTTLAAEAISIDAKTITTTVASFIEQTTRAPETIPAKETVMVAVEQMTPTSPDVKPMTLVSIPANPSTEPELVSTNPIPGTGVTTVNAESSISSTERSVTESTVLAGETMTPAAISVVTKEIIPTMEMTAPVALITNSVAEKTNLTAEQISTGEQTSVKLSRTSEKPAIPSVWPASSYPTETIWGGGSATPSTELVIPSTESVTPAKVPATSTADPATPTVGPTIPAAEPGTVTSGPDTPTAKSVTPSIEPVPAAPASGPANPAADTSTLAPELPTPMAESTTSTADPAARVVGSTMLAAESATSSANLAVLASEPATMAAEPATSTVPELATQTAELATPVVVPATPTALPAIPATEPTTPSTKTVFPAAESAISTTGPTISIADKSTPAAESASPVVEPATSTALPAIQATETTTPAAESTSSSAKPVTPDAYPASTSVNSATPAAELASPATLPATLAAEQSTPALGATTPKIELSTSIVDSATPVADPATLAVGSTVLATEATTLSVKPALPAAESATSTADQTTSSAEKSTPAAELASPASEAATLSAKPATPAAEPAIPATEPTIPAALPVTSTPESVTPGAPITIAESRTSVMPHSLSADMAIPTVESISTAVKPISSPNEEPTVSALDRTPETIVAIPATQPHIQSVETTAFTLNVVQTSDRIPVSNNTVPGLEQTSSATEKGPSSIQPEPLVTERIPLAESTTSVHSTPPATDMMLLVTDLTTGTYVTSPSAGTIIPVETKTNPIPEATTPSATEPTTFTVKEIMLAAESTTTPANNLPVASSTMSGEKRTTRASKRQTTTASPLRPGLETAKVFDAVLGKITNLASNLRTATESQVKKLKEIWLVFKLYLDTLKNKTTDKSTINATFLLSTPEEVKIWKNLFENFIDKMRNSTGTQVTKIMAAWTALNKFLLSYKGPQTKKPAVIQVKTTSPNKKSTPQTTVNVPVTHVATTRLDNDHGIHIIAAESQPVNSLTSRTAAIQQPHKLADQIEKLQNRLKQSTKKQLEKYRESWMVFKFYLDSFSPESRPNRMPVAYTDFTLSTPEEANRNRQMFLDFVTNLRLTTEYRRDTVLEYWQELKNLLDSYQGIDAETNEKSKERNPRSFEARPQSNRKDQSPAVVAEQNKQISIAQPHKDGETKIAVLAKLAKIAYELQRSTSLKLSQFKENWILLKLYLDSLESNSTDATMNYHFLFSNAKEQKYVHELYAGFVQNLRRNPDFPLEQLMQAWQVLNEFLNSYKGVDANYEITSADPDSNHKLDPAHPANAISPTEELAFQKSLIKEIGKLSQLS</sequence>
<evidence type="ECO:0000313" key="4">
    <source>
        <dbReference type="Proteomes" id="UP000076858"/>
    </source>
</evidence>
<dbReference type="OrthoDB" id="10484350at2759"/>
<keyword evidence="2" id="KW-0472">Membrane</keyword>
<proteinExistence type="predicted"/>
<feature type="region of interest" description="Disordered" evidence="1">
    <location>
        <begin position="1060"/>
        <end position="1084"/>
    </location>
</feature>
<reference evidence="3 4" key="1">
    <citation type="submission" date="2016-03" db="EMBL/GenBank/DDBJ databases">
        <title>EvidentialGene: Evidence-directed Construction of Genes on Genomes.</title>
        <authorList>
            <person name="Gilbert D.G."/>
            <person name="Choi J.-H."/>
            <person name="Mockaitis K."/>
            <person name="Colbourne J."/>
            <person name="Pfrender M."/>
        </authorList>
    </citation>
    <scope>NUCLEOTIDE SEQUENCE [LARGE SCALE GENOMIC DNA]</scope>
    <source>
        <strain evidence="3 4">Xinb3</strain>
        <tissue evidence="3">Complete organism</tissue>
    </source>
</reference>
<keyword evidence="4" id="KW-1185">Reference proteome</keyword>
<feature type="region of interest" description="Disordered" evidence="1">
    <location>
        <begin position="588"/>
        <end position="674"/>
    </location>
</feature>
<organism evidence="3 4">
    <name type="scientific">Daphnia magna</name>
    <dbReference type="NCBI Taxonomy" id="35525"/>
    <lineage>
        <taxon>Eukaryota</taxon>
        <taxon>Metazoa</taxon>
        <taxon>Ecdysozoa</taxon>
        <taxon>Arthropoda</taxon>
        <taxon>Crustacea</taxon>
        <taxon>Branchiopoda</taxon>
        <taxon>Diplostraca</taxon>
        <taxon>Cladocera</taxon>
        <taxon>Anomopoda</taxon>
        <taxon>Daphniidae</taxon>
        <taxon>Daphnia</taxon>
    </lineage>
</organism>
<evidence type="ECO:0000256" key="1">
    <source>
        <dbReference type="SAM" id="MobiDB-lite"/>
    </source>
</evidence>
<feature type="compositionally biased region" description="Polar residues" evidence="1">
    <location>
        <begin position="619"/>
        <end position="634"/>
    </location>
</feature>
<keyword evidence="2" id="KW-1133">Transmembrane helix</keyword>
<comment type="caution">
    <text evidence="3">The sequence shown here is derived from an EMBL/GenBank/DDBJ whole genome shotgun (WGS) entry which is preliminary data.</text>
</comment>
<feature type="compositionally biased region" description="Polar residues" evidence="1">
    <location>
        <begin position="1170"/>
        <end position="1182"/>
    </location>
</feature>
<feature type="compositionally biased region" description="Low complexity" evidence="1">
    <location>
        <begin position="904"/>
        <end position="951"/>
    </location>
</feature>
<gene>
    <name evidence="3" type="ORF">APZ42_018760</name>
</gene>
<feature type="compositionally biased region" description="Low complexity" evidence="1">
    <location>
        <begin position="799"/>
        <end position="814"/>
    </location>
</feature>
<name>A0A164YSQ4_9CRUS</name>
<keyword evidence="2" id="KW-0812">Transmembrane</keyword>
<evidence type="ECO:0000256" key="2">
    <source>
        <dbReference type="SAM" id="Phobius"/>
    </source>
</evidence>
<feature type="compositionally biased region" description="Low complexity" evidence="1">
    <location>
        <begin position="596"/>
        <end position="607"/>
    </location>
</feature>
<dbReference type="STRING" id="35525.A0A164YSQ4"/>
<feature type="transmembrane region" description="Helical" evidence="2">
    <location>
        <begin position="98"/>
        <end position="115"/>
    </location>
</feature>
<evidence type="ECO:0000313" key="3">
    <source>
        <dbReference type="EMBL" id="KZS15560.1"/>
    </source>
</evidence>
<feature type="region of interest" description="Disordered" evidence="1">
    <location>
        <begin position="1170"/>
        <end position="1199"/>
    </location>
</feature>
<feature type="region of interest" description="Disordered" evidence="1">
    <location>
        <begin position="903"/>
        <end position="951"/>
    </location>
</feature>
<feature type="compositionally biased region" description="Low complexity" evidence="1">
    <location>
        <begin position="638"/>
        <end position="652"/>
    </location>
</feature>
<dbReference type="EMBL" id="LRGB01000868">
    <property type="protein sequence ID" value="KZS15560.1"/>
    <property type="molecule type" value="Genomic_DNA"/>
</dbReference>
<accession>A0A164YSQ4</accession>
<feature type="region of interest" description="Disordered" evidence="1">
    <location>
        <begin position="1487"/>
        <end position="1520"/>
    </location>
</feature>
<feature type="compositionally biased region" description="Basic and acidic residues" evidence="1">
    <location>
        <begin position="1489"/>
        <end position="1512"/>
    </location>
</feature>
<feature type="compositionally biased region" description="Polar residues" evidence="1">
    <location>
        <begin position="1060"/>
        <end position="1083"/>
    </location>
</feature>
<protein>
    <submittedName>
        <fullName evidence="3">Uncharacterized protein</fullName>
    </submittedName>
</protein>
<dbReference type="Proteomes" id="UP000076858">
    <property type="component" value="Unassembled WGS sequence"/>
</dbReference>
<feature type="region of interest" description="Disordered" evidence="1">
    <location>
        <begin position="767"/>
        <end position="828"/>
    </location>
</feature>
<feature type="transmembrane region" description="Helical" evidence="2">
    <location>
        <begin position="32"/>
        <end position="49"/>
    </location>
</feature>